<name>A0ABT0LIH1_9GAMM</name>
<dbReference type="Proteomes" id="UP001203423">
    <property type="component" value="Unassembled WGS sequence"/>
</dbReference>
<gene>
    <name evidence="1" type="ORF">L2764_24210</name>
</gene>
<keyword evidence="2" id="KW-1185">Reference proteome</keyword>
<proteinExistence type="predicted"/>
<comment type="caution">
    <text evidence="1">The sequence shown here is derived from an EMBL/GenBank/DDBJ whole genome shotgun (WGS) entry which is preliminary data.</text>
</comment>
<sequence length="86" mass="9428">MQDIEDVELTFSPLSRKFEQGGQSVEIDIFKGDTKGWILEIIATCGTSTVWEDPFESDQAALDEALTAISNEGIESFSGYISGKPH</sequence>
<organism evidence="1 2">
    <name type="scientific">Shewanella surugensis</name>
    <dbReference type="NCBI Taxonomy" id="212020"/>
    <lineage>
        <taxon>Bacteria</taxon>
        <taxon>Pseudomonadati</taxon>
        <taxon>Pseudomonadota</taxon>
        <taxon>Gammaproteobacteria</taxon>
        <taxon>Alteromonadales</taxon>
        <taxon>Shewanellaceae</taxon>
        <taxon>Shewanella</taxon>
    </lineage>
</organism>
<dbReference type="EMBL" id="JAKIKS010000166">
    <property type="protein sequence ID" value="MCL1127492.1"/>
    <property type="molecule type" value="Genomic_DNA"/>
</dbReference>
<dbReference type="RefSeq" id="WP_248942934.1">
    <property type="nucleotide sequence ID" value="NZ_JAKIKS010000166.1"/>
</dbReference>
<accession>A0ABT0LIH1</accession>
<reference evidence="1 2" key="1">
    <citation type="submission" date="2022-01" db="EMBL/GenBank/DDBJ databases">
        <title>Whole genome-based taxonomy of the Shewanellaceae.</title>
        <authorList>
            <person name="Martin-Rodriguez A.J."/>
        </authorList>
    </citation>
    <scope>NUCLEOTIDE SEQUENCE [LARGE SCALE GENOMIC DNA]</scope>
    <source>
        <strain evidence="1 2">DSM 17177</strain>
    </source>
</reference>
<evidence type="ECO:0000313" key="2">
    <source>
        <dbReference type="Proteomes" id="UP001203423"/>
    </source>
</evidence>
<protein>
    <submittedName>
        <fullName evidence="1">Uncharacterized protein</fullName>
    </submittedName>
</protein>
<evidence type="ECO:0000313" key="1">
    <source>
        <dbReference type="EMBL" id="MCL1127492.1"/>
    </source>
</evidence>